<dbReference type="PANTHER" id="PTHR43684">
    <property type="match status" value="1"/>
</dbReference>
<dbReference type="InterPro" id="IPR001753">
    <property type="entry name" value="Enoyl-CoA_hydra/iso"/>
</dbReference>
<dbReference type="SUPFAM" id="SSF52096">
    <property type="entry name" value="ClpP/crotonase"/>
    <property type="match status" value="1"/>
</dbReference>
<evidence type="ECO:0000256" key="1">
    <source>
        <dbReference type="ARBA" id="ARBA00004275"/>
    </source>
</evidence>
<evidence type="ECO:0000256" key="3">
    <source>
        <dbReference type="ARBA" id="ARBA00023235"/>
    </source>
</evidence>
<organism evidence="4 5">
    <name type="scientific">Pseudomonas ulcerans</name>
    <dbReference type="NCBI Taxonomy" id="3115852"/>
    <lineage>
        <taxon>Bacteria</taxon>
        <taxon>Pseudomonadati</taxon>
        <taxon>Pseudomonadota</taxon>
        <taxon>Gammaproteobacteria</taxon>
        <taxon>Pseudomonadales</taxon>
        <taxon>Pseudomonadaceae</taxon>
        <taxon>Pseudomonas</taxon>
    </lineage>
</organism>
<comment type="subcellular location">
    <subcellularLocation>
        <location evidence="1">Peroxisome</location>
    </subcellularLocation>
</comment>
<dbReference type="Proteomes" id="UP001335100">
    <property type="component" value="Unassembled WGS sequence"/>
</dbReference>
<dbReference type="EMBL" id="JAZDQJ010000006">
    <property type="protein sequence ID" value="MEE1933196.1"/>
    <property type="molecule type" value="Genomic_DNA"/>
</dbReference>
<keyword evidence="3" id="KW-0413">Isomerase</keyword>
<dbReference type="Pfam" id="PF00378">
    <property type="entry name" value="ECH_1"/>
    <property type="match status" value="1"/>
</dbReference>
<sequence>MNDLILDSLDQGLLTLTLNRPDKLNALNSAMYRQLGDQLAAADQDPRVEVILITGGATCFSAGNDLHDFLEHPPEDRDHPVFRMMRVVLGLQKPLLAAVNGAAIGIGTTLLLHCDQVLVSRGARLRMPFAPLGLCPEFGSSLLLPRLLGHARAARLLLANEALNGEQALHWGLANELHDDGEACLDAARDLARRLQRMPQEALRISKQLLKDSVREELAAVVERESRFFIERLRTPEAKAALRALVEK</sequence>
<dbReference type="RefSeq" id="WP_330074083.1">
    <property type="nucleotide sequence ID" value="NZ_JAZDQJ010000006.1"/>
</dbReference>
<accession>A0ABU7HNX3</accession>
<comment type="caution">
    <text evidence="4">The sequence shown here is derived from an EMBL/GenBank/DDBJ whole genome shotgun (WGS) entry which is preliminary data.</text>
</comment>
<dbReference type="InterPro" id="IPR051053">
    <property type="entry name" value="ECH/Chromodomain_protein"/>
</dbReference>
<name>A0ABU7HNX3_9PSED</name>
<protein>
    <submittedName>
        <fullName evidence="4">Enoyl-CoA hydratase</fullName>
    </submittedName>
</protein>
<keyword evidence="5" id="KW-1185">Reference proteome</keyword>
<evidence type="ECO:0000313" key="5">
    <source>
        <dbReference type="Proteomes" id="UP001335100"/>
    </source>
</evidence>
<dbReference type="InterPro" id="IPR029045">
    <property type="entry name" value="ClpP/crotonase-like_dom_sf"/>
</dbReference>
<dbReference type="CDD" id="cd06558">
    <property type="entry name" value="crotonase-like"/>
    <property type="match status" value="1"/>
</dbReference>
<dbReference type="PANTHER" id="PTHR43684:SF1">
    <property type="entry name" value="ENOYL-COA DELTA ISOMERASE 2"/>
    <property type="match status" value="1"/>
</dbReference>
<gene>
    <name evidence="4" type="ORF">V0R50_08180</name>
</gene>
<proteinExistence type="predicted"/>
<reference evidence="4 5" key="1">
    <citation type="submission" date="2024-01" db="EMBL/GenBank/DDBJ databases">
        <title>Unpublished Manusciprt.</title>
        <authorList>
            <person name="Duman M."/>
            <person name="Valdes E.G."/>
            <person name="Ajmi N."/>
            <person name="Altun S."/>
            <person name="Saticioglu I.B."/>
        </authorList>
    </citation>
    <scope>NUCLEOTIDE SEQUENCE [LARGE SCALE GENOMIC DNA]</scope>
    <source>
        <strain evidence="4 5">148P</strain>
    </source>
</reference>
<keyword evidence="2" id="KW-0576">Peroxisome</keyword>
<evidence type="ECO:0000256" key="2">
    <source>
        <dbReference type="ARBA" id="ARBA00023140"/>
    </source>
</evidence>
<dbReference type="Gene3D" id="3.90.226.10">
    <property type="entry name" value="2-enoyl-CoA Hydratase, Chain A, domain 1"/>
    <property type="match status" value="1"/>
</dbReference>
<evidence type="ECO:0000313" key="4">
    <source>
        <dbReference type="EMBL" id="MEE1933196.1"/>
    </source>
</evidence>